<reference evidence="2 3" key="1">
    <citation type="submission" date="2024-01" db="EMBL/GenBank/DDBJ databases">
        <title>The genomes of 5 underutilized Papilionoideae crops provide insights into root nodulation and disease resistance.</title>
        <authorList>
            <person name="Yuan L."/>
        </authorList>
    </citation>
    <scope>NUCLEOTIDE SEQUENCE [LARGE SCALE GENOMIC DNA]</scope>
    <source>
        <strain evidence="2">LY-2023</strain>
        <tissue evidence="2">Leaf</tissue>
    </source>
</reference>
<dbReference type="AlphaFoldDB" id="A0AAN9ISS8"/>
<proteinExistence type="predicted"/>
<evidence type="ECO:0000256" key="1">
    <source>
        <dbReference type="SAM" id="MobiDB-lite"/>
    </source>
</evidence>
<protein>
    <submittedName>
        <fullName evidence="2">Uncharacterized protein</fullName>
    </submittedName>
</protein>
<evidence type="ECO:0000313" key="2">
    <source>
        <dbReference type="EMBL" id="KAK7285592.1"/>
    </source>
</evidence>
<gene>
    <name evidence="2" type="ORF">RJT34_20368</name>
</gene>
<dbReference type="Proteomes" id="UP001359559">
    <property type="component" value="Unassembled WGS sequence"/>
</dbReference>
<evidence type="ECO:0000313" key="3">
    <source>
        <dbReference type="Proteomes" id="UP001359559"/>
    </source>
</evidence>
<organism evidence="2 3">
    <name type="scientific">Clitoria ternatea</name>
    <name type="common">Butterfly pea</name>
    <dbReference type="NCBI Taxonomy" id="43366"/>
    <lineage>
        <taxon>Eukaryota</taxon>
        <taxon>Viridiplantae</taxon>
        <taxon>Streptophyta</taxon>
        <taxon>Embryophyta</taxon>
        <taxon>Tracheophyta</taxon>
        <taxon>Spermatophyta</taxon>
        <taxon>Magnoliopsida</taxon>
        <taxon>eudicotyledons</taxon>
        <taxon>Gunneridae</taxon>
        <taxon>Pentapetalae</taxon>
        <taxon>rosids</taxon>
        <taxon>fabids</taxon>
        <taxon>Fabales</taxon>
        <taxon>Fabaceae</taxon>
        <taxon>Papilionoideae</taxon>
        <taxon>50 kb inversion clade</taxon>
        <taxon>NPAAA clade</taxon>
        <taxon>indigoferoid/millettioid clade</taxon>
        <taxon>Phaseoleae</taxon>
        <taxon>Clitoria</taxon>
    </lineage>
</organism>
<feature type="region of interest" description="Disordered" evidence="1">
    <location>
        <begin position="53"/>
        <end position="75"/>
    </location>
</feature>
<name>A0AAN9ISS8_CLITE</name>
<dbReference type="EMBL" id="JAYKXN010000005">
    <property type="protein sequence ID" value="KAK7285592.1"/>
    <property type="molecule type" value="Genomic_DNA"/>
</dbReference>
<sequence>MGPNRQDRFRDNDRQIYGNVSSCEMLQNWGGYSNKKNVVGIRGREECNVVARAKSRKHSSPQPHRGAILRQHDEA</sequence>
<comment type="caution">
    <text evidence="2">The sequence shown here is derived from an EMBL/GenBank/DDBJ whole genome shotgun (WGS) entry which is preliminary data.</text>
</comment>
<accession>A0AAN9ISS8</accession>
<keyword evidence="3" id="KW-1185">Reference proteome</keyword>